<organism evidence="1 2">
    <name type="scientific">Mycena rosella</name>
    <name type="common">Pink bonnet</name>
    <name type="synonym">Agaricus rosellus</name>
    <dbReference type="NCBI Taxonomy" id="1033263"/>
    <lineage>
        <taxon>Eukaryota</taxon>
        <taxon>Fungi</taxon>
        <taxon>Dikarya</taxon>
        <taxon>Basidiomycota</taxon>
        <taxon>Agaricomycotina</taxon>
        <taxon>Agaricomycetes</taxon>
        <taxon>Agaricomycetidae</taxon>
        <taxon>Agaricales</taxon>
        <taxon>Marasmiineae</taxon>
        <taxon>Mycenaceae</taxon>
        <taxon>Mycena</taxon>
    </lineage>
</organism>
<sequence>MPVGCRYYKSLLRCPLCQSVFPSSGLPTPALAAGEDMVELRGLDEEGLVQAEWIASAKHITSLTAITCTRLKSRLRDHEVKDVDVMPSLRVFKSPAPAVAKNEAVKRAHPFGFKNMYLGQTQLCEQGIKSTGSPVLVFPSPGIPAPVLISNKIMVELGGLQQILSQQLVVVEGASILTGTVHTSLAPETHSISVFHSTSATRIFALVGAIIRTIYLAYLG</sequence>
<comment type="caution">
    <text evidence="1">The sequence shown here is derived from an EMBL/GenBank/DDBJ whole genome shotgun (WGS) entry which is preliminary data.</text>
</comment>
<evidence type="ECO:0000313" key="2">
    <source>
        <dbReference type="Proteomes" id="UP001221757"/>
    </source>
</evidence>
<proteinExistence type="predicted"/>
<dbReference type="Proteomes" id="UP001221757">
    <property type="component" value="Unassembled WGS sequence"/>
</dbReference>
<dbReference type="EMBL" id="JARKIE010000008">
    <property type="protein sequence ID" value="KAJ7705533.1"/>
    <property type="molecule type" value="Genomic_DNA"/>
</dbReference>
<evidence type="ECO:0000313" key="1">
    <source>
        <dbReference type="EMBL" id="KAJ7705533.1"/>
    </source>
</evidence>
<gene>
    <name evidence="1" type="ORF">B0H17DRAFT_1126342</name>
</gene>
<accession>A0AAD7GUD6</accession>
<name>A0AAD7GUD6_MYCRO</name>
<protein>
    <submittedName>
        <fullName evidence="1">Uncharacterized protein</fullName>
    </submittedName>
</protein>
<dbReference type="AlphaFoldDB" id="A0AAD7GUD6"/>
<keyword evidence="2" id="KW-1185">Reference proteome</keyword>
<reference evidence="1" key="1">
    <citation type="submission" date="2023-03" db="EMBL/GenBank/DDBJ databases">
        <title>Massive genome expansion in bonnet fungi (Mycena s.s.) driven by repeated elements and novel gene families across ecological guilds.</title>
        <authorList>
            <consortium name="Lawrence Berkeley National Laboratory"/>
            <person name="Harder C.B."/>
            <person name="Miyauchi S."/>
            <person name="Viragh M."/>
            <person name="Kuo A."/>
            <person name="Thoen E."/>
            <person name="Andreopoulos B."/>
            <person name="Lu D."/>
            <person name="Skrede I."/>
            <person name="Drula E."/>
            <person name="Henrissat B."/>
            <person name="Morin E."/>
            <person name="Kohler A."/>
            <person name="Barry K."/>
            <person name="LaButti K."/>
            <person name="Morin E."/>
            <person name="Salamov A."/>
            <person name="Lipzen A."/>
            <person name="Mereny Z."/>
            <person name="Hegedus B."/>
            <person name="Baldrian P."/>
            <person name="Stursova M."/>
            <person name="Weitz H."/>
            <person name="Taylor A."/>
            <person name="Grigoriev I.V."/>
            <person name="Nagy L.G."/>
            <person name="Martin F."/>
            <person name="Kauserud H."/>
        </authorList>
    </citation>
    <scope>NUCLEOTIDE SEQUENCE</scope>
    <source>
        <strain evidence="1">CBHHK067</strain>
    </source>
</reference>